<accession>N1MP82</accession>
<dbReference type="OrthoDB" id="7392037at2"/>
<dbReference type="Proteomes" id="UP000013201">
    <property type="component" value="Unassembled WGS sequence"/>
</dbReference>
<reference evidence="2" key="2">
    <citation type="submission" date="2013-04" db="EMBL/GenBank/DDBJ databases">
        <title>Bisphenol A degrading Sphingobium sp. strain BiD32.</title>
        <authorList>
            <person name="Nielsen J.L."/>
            <person name="Zhou N.A."/>
            <person name="Kjeldal H."/>
        </authorList>
    </citation>
    <scope>NUCLEOTIDE SEQUENCE [LARGE SCALE GENOMIC DNA]</scope>
    <source>
        <strain evidence="2">BiD32</strain>
    </source>
</reference>
<keyword evidence="2" id="KW-1185">Reference proteome</keyword>
<dbReference type="InterPro" id="IPR038444">
    <property type="entry name" value="DUF465_sf"/>
</dbReference>
<dbReference type="Pfam" id="PF04325">
    <property type="entry name" value="DUF465"/>
    <property type="match status" value="1"/>
</dbReference>
<evidence type="ECO:0000313" key="2">
    <source>
        <dbReference type="Proteomes" id="UP000013201"/>
    </source>
</evidence>
<dbReference type="AlphaFoldDB" id="N1MP82"/>
<comment type="caution">
    <text evidence="1">The sequence shown here is derived from an EMBL/GenBank/DDBJ whole genome shotgun (WGS) entry which is preliminary data.</text>
</comment>
<dbReference type="Gene3D" id="6.10.280.50">
    <property type="match status" value="1"/>
</dbReference>
<dbReference type="EMBL" id="CAVK010000072">
    <property type="protein sequence ID" value="CCW17243.1"/>
    <property type="molecule type" value="Genomic_DNA"/>
</dbReference>
<organism evidence="1 2">
    <name type="scientific">Sphingobium indicum BiD32</name>
    <dbReference type="NCBI Taxonomy" id="1301087"/>
    <lineage>
        <taxon>Bacteria</taxon>
        <taxon>Pseudomonadati</taxon>
        <taxon>Pseudomonadota</taxon>
        <taxon>Alphaproteobacteria</taxon>
        <taxon>Sphingomonadales</taxon>
        <taxon>Sphingomonadaceae</taxon>
        <taxon>Sphingobium</taxon>
    </lineage>
</organism>
<sequence>MNSPHASALQLKHANLDRQIREEMSRPLPDVAVIQELKKQKLRFKEEIAKS</sequence>
<name>N1MP82_9SPHN</name>
<dbReference type="RefSeq" id="WP_006953606.1">
    <property type="nucleotide sequence ID" value="NZ_CAVK010000072.1"/>
</dbReference>
<evidence type="ECO:0000313" key="1">
    <source>
        <dbReference type="EMBL" id="CCW17243.1"/>
    </source>
</evidence>
<proteinExistence type="predicted"/>
<evidence type="ECO:0008006" key="3">
    <source>
        <dbReference type="Google" id="ProtNLM"/>
    </source>
</evidence>
<dbReference type="InterPro" id="IPR007420">
    <property type="entry name" value="DUF465"/>
</dbReference>
<reference evidence="1 2" key="1">
    <citation type="submission" date="2013-03" db="EMBL/GenBank/DDBJ databases">
        <authorList>
            <person name="Le V."/>
        </authorList>
    </citation>
    <scope>NUCLEOTIDE SEQUENCE [LARGE SCALE GENOMIC DNA]</scope>
    <source>
        <strain evidence="1 2">BiD32</strain>
    </source>
</reference>
<protein>
    <recommendedName>
        <fullName evidence="3">DUF465 domain-containing protein</fullName>
    </recommendedName>
</protein>
<gene>
    <name evidence="1" type="ORF">EBBID32_15820</name>
</gene>